<dbReference type="PANTHER" id="PTHR33264:SF8">
    <property type="entry name" value="EXPRESSED PROTEIN"/>
    <property type="match status" value="1"/>
</dbReference>
<name>A0AAW1L2C5_SAPOF</name>
<dbReference type="PANTHER" id="PTHR33264">
    <property type="entry name" value="EXPRESSED PROTEIN"/>
    <property type="match status" value="1"/>
</dbReference>
<evidence type="ECO:0000313" key="2">
    <source>
        <dbReference type="EMBL" id="KAK9727092.1"/>
    </source>
</evidence>
<feature type="compositionally biased region" description="Polar residues" evidence="1">
    <location>
        <begin position="1"/>
        <end position="20"/>
    </location>
</feature>
<evidence type="ECO:0000256" key="1">
    <source>
        <dbReference type="SAM" id="MobiDB-lite"/>
    </source>
</evidence>
<sequence>MAGNQPTATPPTSESLTPARSSKKPSPNVGEVAGGTAANIFVVCCCCPCGLAECLIMSIYKLPVNIVRRMWRKRCRKVTAKMSSKKKLIEQASVGGSSGGGGGGENRCVGYYDEKVDVEMEEFENMKKVSVDGLEMELDRRMWDQFDNTGFWRTCSQRHT</sequence>
<reference evidence="2" key="1">
    <citation type="submission" date="2024-03" db="EMBL/GenBank/DDBJ databases">
        <title>WGS assembly of Saponaria officinalis var. Norfolk2.</title>
        <authorList>
            <person name="Jenkins J."/>
            <person name="Shu S."/>
            <person name="Grimwood J."/>
            <person name="Barry K."/>
            <person name="Goodstein D."/>
            <person name="Schmutz J."/>
            <person name="Leebens-Mack J."/>
            <person name="Osbourn A."/>
        </authorList>
    </citation>
    <scope>NUCLEOTIDE SEQUENCE [LARGE SCALE GENOMIC DNA]</scope>
    <source>
        <strain evidence="2">JIC</strain>
    </source>
</reference>
<dbReference type="EMBL" id="JBDFQZ010000005">
    <property type="protein sequence ID" value="KAK9727092.1"/>
    <property type="molecule type" value="Genomic_DNA"/>
</dbReference>
<proteinExistence type="predicted"/>
<organism evidence="2 3">
    <name type="scientific">Saponaria officinalis</name>
    <name type="common">Common soapwort</name>
    <name type="synonym">Lychnis saponaria</name>
    <dbReference type="NCBI Taxonomy" id="3572"/>
    <lineage>
        <taxon>Eukaryota</taxon>
        <taxon>Viridiplantae</taxon>
        <taxon>Streptophyta</taxon>
        <taxon>Embryophyta</taxon>
        <taxon>Tracheophyta</taxon>
        <taxon>Spermatophyta</taxon>
        <taxon>Magnoliopsida</taxon>
        <taxon>eudicotyledons</taxon>
        <taxon>Gunneridae</taxon>
        <taxon>Pentapetalae</taxon>
        <taxon>Caryophyllales</taxon>
        <taxon>Caryophyllaceae</taxon>
        <taxon>Caryophylleae</taxon>
        <taxon>Saponaria</taxon>
    </lineage>
</organism>
<comment type="caution">
    <text evidence="2">The sequence shown here is derived from an EMBL/GenBank/DDBJ whole genome shotgun (WGS) entry which is preliminary data.</text>
</comment>
<dbReference type="Proteomes" id="UP001443914">
    <property type="component" value="Unassembled WGS sequence"/>
</dbReference>
<feature type="region of interest" description="Disordered" evidence="1">
    <location>
        <begin position="1"/>
        <end position="29"/>
    </location>
</feature>
<accession>A0AAW1L2C5</accession>
<dbReference type="AlphaFoldDB" id="A0AAW1L2C5"/>
<protein>
    <submittedName>
        <fullName evidence="2">Uncharacterized protein</fullName>
    </submittedName>
</protein>
<gene>
    <name evidence="2" type="ORF">RND81_05G257200</name>
</gene>
<evidence type="ECO:0000313" key="3">
    <source>
        <dbReference type="Proteomes" id="UP001443914"/>
    </source>
</evidence>
<keyword evidence="3" id="KW-1185">Reference proteome</keyword>